<evidence type="ECO:0000259" key="4">
    <source>
        <dbReference type="Pfam" id="PF10502"/>
    </source>
</evidence>
<evidence type="ECO:0000256" key="1">
    <source>
        <dbReference type="ARBA" id="ARBA00004401"/>
    </source>
</evidence>
<evidence type="ECO:0000256" key="3">
    <source>
        <dbReference type="RuleBase" id="RU362042"/>
    </source>
</evidence>
<dbReference type="HOGENOM" id="CLU_028723_5_1_9"/>
<evidence type="ECO:0000313" key="5">
    <source>
        <dbReference type="EMBL" id="ADL36247.1"/>
    </source>
</evidence>
<dbReference type="NCBIfam" id="TIGR02227">
    <property type="entry name" value="sigpep_I_bact"/>
    <property type="match status" value="1"/>
</dbReference>
<accession>E0S4B5</accession>
<name>E0S4B5_BUTPB</name>
<sequence length="182" mass="20309">MATYTQENLATLAKAQEEIKKEYKFKTRAYALASMAASLAMLAAAVATLMAFVFNVYSIYGDGMEPAVKDGHYAVTNRLAYIAREPKRGDVIISDGHMYRIIGLPGEKIEIYGGHVYIDDKLAEEDYLAQGMITTPVYINTAYTVPEDAYYVLSDNRKCFDDSRQGFAISRIAITDKVLFIL</sequence>
<dbReference type="RefSeq" id="WP_013282896.1">
    <property type="nucleotide sequence ID" value="NC_014389.1"/>
</dbReference>
<dbReference type="PANTHER" id="PTHR43390">
    <property type="entry name" value="SIGNAL PEPTIDASE I"/>
    <property type="match status" value="1"/>
</dbReference>
<protein>
    <recommendedName>
        <fullName evidence="3">Signal peptidase I</fullName>
        <ecNumber evidence="3">3.4.21.89</ecNumber>
    </recommendedName>
</protein>
<comment type="subcellular location">
    <subcellularLocation>
        <location evidence="1">Cell membrane</location>
        <topology evidence="1">Single-pass type II membrane protein</topology>
    </subcellularLocation>
    <subcellularLocation>
        <location evidence="3">Membrane</location>
        <topology evidence="3">Single-pass type II membrane protein</topology>
    </subcellularLocation>
</comment>
<dbReference type="Proteomes" id="UP000001299">
    <property type="component" value="Plasmid pCY360"/>
</dbReference>
<keyword evidence="3 5" id="KW-0378">Hydrolase</keyword>
<evidence type="ECO:0000256" key="2">
    <source>
        <dbReference type="ARBA" id="ARBA00009370"/>
    </source>
</evidence>
<dbReference type="AlphaFoldDB" id="E0S4B5"/>
<comment type="similarity">
    <text evidence="2 3">Belongs to the peptidase S26 family.</text>
</comment>
<keyword evidence="3" id="KW-0812">Transmembrane</keyword>
<dbReference type="InterPro" id="IPR019533">
    <property type="entry name" value="Peptidase_S26"/>
</dbReference>
<dbReference type="EC" id="3.4.21.89" evidence="3"/>
<keyword evidence="5" id="KW-0614">Plasmid</keyword>
<dbReference type="Gene3D" id="2.10.109.10">
    <property type="entry name" value="Umud Fragment, subunit A"/>
    <property type="match status" value="1"/>
</dbReference>
<feature type="domain" description="Peptidase S26" evidence="4">
    <location>
        <begin position="34"/>
        <end position="178"/>
    </location>
</feature>
<keyword evidence="3" id="KW-1133">Transmembrane helix</keyword>
<keyword evidence="3" id="KW-0645">Protease</keyword>
<comment type="catalytic activity">
    <reaction evidence="3">
        <text>Cleavage of hydrophobic, N-terminal signal or leader sequences from secreted and periplasmic proteins.</text>
        <dbReference type="EC" id="3.4.21.89"/>
    </reaction>
</comment>
<gene>
    <name evidence="5" type="primary">lepB4</name>
    <name evidence="5" type="ordered locus">bpr_II310</name>
</gene>
<proteinExistence type="inferred from homology"/>
<dbReference type="Pfam" id="PF10502">
    <property type="entry name" value="Peptidase_S26"/>
    <property type="match status" value="1"/>
</dbReference>
<dbReference type="GO" id="GO:0006465">
    <property type="term" value="P:signal peptide processing"/>
    <property type="evidence" value="ECO:0007669"/>
    <property type="project" value="InterPro"/>
</dbReference>
<keyword evidence="3" id="KW-0472">Membrane</keyword>
<organism evidence="5 6">
    <name type="scientific">Butyrivibrio proteoclasticus (strain ATCC 51982 / DSM 14932 / B316)</name>
    <name type="common">Clostridium proteoclasticum</name>
    <dbReference type="NCBI Taxonomy" id="515622"/>
    <lineage>
        <taxon>Bacteria</taxon>
        <taxon>Bacillati</taxon>
        <taxon>Bacillota</taxon>
        <taxon>Clostridia</taxon>
        <taxon>Lachnospirales</taxon>
        <taxon>Lachnospiraceae</taxon>
        <taxon>Butyrivibrio</taxon>
    </lineage>
</organism>
<dbReference type="CDD" id="cd06530">
    <property type="entry name" value="S26_SPase_I"/>
    <property type="match status" value="1"/>
</dbReference>
<dbReference type="GO" id="GO:0005886">
    <property type="term" value="C:plasma membrane"/>
    <property type="evidence" value="ECO:0007669"/>
    <property type="project" value="UniProtKB-SubCell"/>
</dbReference>
<dbReference type="GO" id="GO:0009003">
    <property type="term" value="F:signal peptidase activity"/>
    <property type="evidence" value="ECO:0007669"/>
    <property type="project" value="UniProtKB-EC"/>
</dbReference>
<dbReference type="SUPFAM" id="SSF51306">
    <property type="entry name" value="LexA/Signal peptidase"/>
    <property type="match status" value="1"/>
</dbReference>
<feature type="transmembrane region" description="Helical" evidence="3">
    <location>
        <begin position="29"/>
        <end position="54"/>
    </location>
</feature>
<dbReference type="InterPro" id="IPR000223">
    <property type="entry name" value="Pept_S26A_signal_pept_1"/>
</dbReference>
<reference evidence="5 6" key="1">
    <citation type="journal article" date="2010" name="PLoS ONE">
        <title>The glycobiome of the rumen bacterium Butyrivibrio proteoclasticus B316(T) highlights adaptation to a polysaccharide-rich environment.</title>
        <authorList>
            <person name="Kelly W.J."/>
            <person name="Leahy S.C."/>
            <person name="Altermann E."/>
            <person name="Yeoman C.J."/>
            <person name="Dunne J.C."/>
            <person name="Kong Z."/>
            <person name="Pacheco D.M."/>
            <person name="Li D."/>
            <person name="Noel S.J."/>
            <person name="Moon C.D."/>
            <person name="Cookson A.L."/>
            <person name="Attwood G.T."/>
        </authorList>
    </citation>
    <scope>NUCLEOTIDE SEQUENCE [LARGE SCALE GENOMIC DNA]</scope>
    <source>
        <strain evidence="6">ATCC 51982 / DSM 14932 / B316</strain>
        <plasmid evidence="6">Plasmid pCY360</plasmid>
    </source>
</reference>
<dbReference type="PANTHER" id="PTHR43390:SF1">
    <property type="entry name" value="CHLOROPLAST PROCESSING PEPTIDASE"/>
    <property type="match status" value="1"/>
</dbReference>
<dbReference type="InterPro" id="IPR036286">
    <property type="entry name" value="LexA/Signal_pep-like_sf"/>
</dbReference>
<evidence type="ECO:0000313" key="6">
    <source>
        <dbReference type="Proteomes" id="UP000001299"/>
    </source>
</evidence>
<geneLocation type="plasmid" evidence="5 6">
    <name>pCY360</name>
</geneLocation>
<dbReference type="GO" id="GO:0004252">
    <property type="term" value="F:serine-type endopeptidase activity"/>
    <property type="evidence" value="ECO:0007669"/>
    <property type="project" value="InterPro"/>
</dbReference>
<keyword evidence="6" id="KW-1185">Reference proteome</keyword>
<dbReference type="PRINTS" id="PR00727">
    <property type="entry name" value="LEADERPTASE"/>
</dbReference>
<dbReference type="EMBL" id="CP001812">
    <property type="protein sequence ID" value="ADL36247.1"/>
    <property type="molecule type" value="Genomic_DNA"/>
</dbReference>
<dbReference type="KEGG" id="bpb:bpr_II310"/>